<dbReference type="GO" id="GO:0016740">
    <property type="term" value="F:transferase activity"/>
    <property type="evidence" value="ECO:0007669"/>
    <property type="project" value="UniProtKB-KW"/>
</dbReference>
<reference evidence="2" key="1">
    <citation type="submission" date="2016-01" db="EMBL/GenBank/DDBJ databases">
        <authorList>
            <person name="Peeters Charlotte."/>
        </authorList>
    </citation>
    <scope>NUCLEOTIDE SEQUENCE [LARGE SCALE GENOMIC DNA]</scope>
</reference>
<dbReference type="RefSeq" id="WP_061158426.1">
    <property type="nucleotide sequence ID" value="NZ_FCOI02000001.1"/>
</dbReference>
<accession>A0A157ZAA4</accession>
<dbReference type="AlphaFoldDB" id="A0A157ZAA4"/>
<organism evidence="1 2">
    <name type="scientific">Caballeronia temeraria</name>
    <dbReference type="NCBI Taxonomy" id="1777137"/>
    <lineage>
        <taxon>Bacteria</taxon>
        <taxon>Pseudomonadati</taxon>
        <taxon>Pseudomonadota</taxon>
        <taxon>Betaproteobacteria</taxon>
        <taxon>Burkholderiales</taxon>
        <taxon>Burkholderiaceae</taxon>
        <taxon>Caballeronia</taxon>
    </lineage>
</organism>
<name>A0A157ZAA4_9BURK</name>
<dbReference type="Proteomes" id="UP000054624">
    <property type="component" value="Unassembled WGS sequence"/>
</dbReference>
<gene>
    <name evidence="1" type="ORF">AWB76_00404</name>
</gene>
<sequence>MATRVISFFADDSARASLLNHRRYCERQGYTHEYVDASAIGWPQLRILMKLQVLRRALRACAEGDLVLLLTQDCLLKGDIRCETLMENRKSDWIAALNNESSRRSANSRTSRLSMRTAATRRFLLTPFSGLAKPLKTN</sequence>
<proteinExistence type="predicted"/>
<keyword evidence="1" id="KW-0808">Transferase</keyword>
<dbReference type="EMBL" id="FCOI02000001">
    <property type="protein sequence ID" value="SAK42444.1"/>
    <property type="molecule type" value="Genomic_DNA"/>
</dbReference>
<evidence type="ECO:0000313" key="1">
    <source>
        <dbReference type="EMBL" id="SAK42444.1"/>
    </source>
</evidence>
<keyword evidence="2" id="KW-1185">Reference proteome</keyword>
<protein>
    <submittedName>
        <fullName evidence="1">Galactosyl transferase GMA12/MNN10 domain protein</fullName>
    </submittedName>
</protein>
<evidence type="ECO:0000313" key="2">
    <source>
        <dbReference type="Proteomes" id="UP000054624"/>
    </source>
</evidence>